<feature type="region of interest" description="Disordered" evidence="1">
    <location>
        <begin position="495"/>
        <end position="514"/>
    </location>
</feature>
<protein>
    <submittedName>
        <fullName evidence="2">Uncharacterized protein</fullName>
    </submittedName>
</protein>
<feature type="region of interest" description="Disordered" evidence="1">
    <location>
        <begin position="208"/>
        <end position="269"/>
    </location>
</feature>
<dbReference type="EMBL" id="LCWV01000004">
    <property type="protein sequence ID" value="PWI74049.1"/>
    <property type="molecule type" value="Genomic_DNA"/>
</dbReference>
<gene>
    <name evidence="2" type="ORF">PCL_09325</name>
</gene>
<evidence type="ECO:0000256" key="1">
    <source>
        <dbReference type="SAM" id="MobiDB-lite"/>
    </source>
</evidence>
<evidence type="ECO:0000313" key="3">
    <source>
        <dbReference type="Proteomes" id="UP000245956"/>
    </source>
</evidence>
<proteinExistence type="predicted"/>
<dbReference type="Proteomes" id="UP000245956">
    <property type="component" value="Unassembled WGS sequence"/>
</dbReference>
<dbReference type="AlphaFoldDB" id="A0A2U3EHQ4"/>
<reference evidence="2 3" key="1">
    <citation type="journal article" date="2016" name="Front. Microbiol.">
        <title>Genome and transcriptome sequences reveal the specific parasitism of the nematophagous Purpureocillium lilacinum 36-1.</title>
        <authorList>
            <person name="Xie J."/>
            <person name="Li S."/>
            <person name="Mo C."/>
            <person name="Xiao X."/>
            <person name="Peng D."/>
            <person name="Wang G."/>
            <person name="Xiao Y."/>
        </authorList>
    </citation>
    <scope>NUCLEOTIDE SEQUENCE [LARGE SCALE GENOMIC DNA]</scope>
    <source>
        <strain evidence="2 3">36-1</strain>
    </source>
</reference>
<accession>A0A2U3EHQ4</accession>
<organism evidence="2 3">
    <name type="scientific">Purpureocillium lilacinum</name>
    <name type="common">Paecilomyces lilacinus</name>
    <dbReference type="NCBI Taxonomy" id="33203"/>
    <lineage>
        <taxon>Eukaryota</taxon>
        <taxon>Fungi</taxon>
        <taxon>Dikarya</taxon>
        <taxon>Ascomycota</taxon>
        <taxon>Pezizomycotina</taxon>
        <taxon>Sordariomycetes</taxon>
        <taxon>Hypocreomycetidae</taxon>
        <taxon>Hypocreales</taxon>
        <taxon>Ophiocordycipitaceae</taxon>
        <taxon>Purpureocillium</taxon>
    </lineage>
</organism>
<comment type="caution">
    <text evidence="2">The sequence shown here is derived from an EMBL/GenBank/DDBJ whole genome shotgun (WGS) entry which is preliminary data.</text>
</comment>
<name>A0A2U3EHQ4_PURLI</name>
<feature type="region of interest" description="Disordered" evidence="1">
    <location>
        <begin position="448"/>
        <end position="467"/>
    </location>
</feature>
<evidence type="ECO:0000313" key="2">
    <source>
        <dbReference type="EMBL" id="PWI74049.1"/>
    </source>
</evidence>
<sequence length="514" mass="56136">MAAMEVARGDAGAVERRRLITVGDRLASHLGPPKRHSNEGARQASRVWARSREHQTRHPITQIPQIQTQNPCKQPFPRRAATCLATDYVQPVAQRHPGARGSSKILRTRNKGPVARFAAGPPCAPDLSDGAIALRESLAWTTQRRAMRQMKEMERTDGARLKPRFSLREKGGDAPSWVGPCHALATCVSRCTMTDHGQSSFAWLAGTGEQGSETTAAVPPKKHGEVVTSPARDHSRDEKLRTPGWTQDAPRGDQSEQSQHWSPVPEGLHEDLHLSGRASRPERPAGPCWAGRAMPSRYLPAVIPSQVRRPLAQLGHQRGLPWLTPPAIVAKQAKIPVHLNYWVLDYAEIYRLPRGSTPSVCPAAASREPCLWRTQRRGMKRRAGFRDGPKLLSWQGRNASAPAVLQRPAEERRGRCATCTRLSHTASALGTSLLHIASQHHAFTVPAPGRRQGTIPGSLSIDQGTRPPVDGTSVRAIGQLALGVGVFRQLGFPGLPGSRGMDEPIGDVPENPRR</sequence>
<feature type="compositionally biased region" description="Basic and acidic residues" evidence="1">
    <location>
        <begin position="231"/>
        <end position="241"/>
    </location>
</feature>